<dbReference type="EMBL" id="BPWL01000009">
    <property type="protein sequence ID" value="GJJ14247.1"/>
    <property type="molecule type" value="Genomic_DNA"/>
</dbReference>
<comment type="subcellular location">
    <subcellularLocation>
        <location evidence="1">Membrane</location>
        <topology evidence="1">Multi-pass membrane protein</topology>
    </subcellularLocation>
</comment>
<dbReference type="PROSITE" id="PS50244">
    <property type="entry name" value="S5A_REDUCTASE"/>
    <property type="match status" value="1"/>
</dbReference>
<keyword evidence="5 6" id="KW-0472">Membrane</keyword>
<evidence type="ECO:0000256" key="6">
    <source>
        <dbReference type="SAM" id="Phobius"/>
    </source>
</evidence>
<dbReference type="PANTHER" id="PTHR43791:SF63">
    <property type="entry name" value="HIGH AFFINITY CYSTEINE TRANSPORTER"/>
    <property type="match status" value="1"/>
</dbReference>
<reference evidence="7" key="1">
    <citation type="submission" date="2021-10" db="EMBL/GenBank/DDBJ databases">
        <title>De novo Genome Assembly of Clathrus columnatus (Basidiomycota, Fungi) Using Illumina and Nanopore Sequence Data.</title>
        <authorList>
            <person name="Ogiso-Tanaka E."/>
            <person name="Itagaki H."/>
            <person name="Hosoya T."/>
            <person name="Hosaka K."/>
        </authorList>
    </citation>
    <scope>NUCLEOTIDE SEQUENCE</scope>
    <source>
        <strain evidence="7">MO-923</strain>
    </source>
</reference>
<feature type="transmembrane region" description="Helical" evidence="6">
    <location>
        <begin position="181"/>
        <end position="200"/>
    </location>
</feature>
<evidence type="ECO:0000313" key="7">
    <source>
        <dbReference type="EMBL" id="GJJ14247.1"/>
    </source>
</evidence>
<feature type="transmembrane region" description="Helical" evidence="6">
    <location>
        <begin position="212"/>
        <end position="232"/>
    </location>
</feature>
<evidence type="ECO:0000256" key="3">
    <source>
        <dbReference type="ARBA" id="ARBA00022692"/>
    </source>
</evidence>
<organism evidence="7 8">
    <name type="scientific">Clathrus columnatus</name>
    <dbReference type="NCBI Taxonomy" id="1419009"/>
    <lineage>
        <taxon>Eukaryota</taxon>
        <taxon>Fungi</taxon>
        <taxon>Dikarya</taxon>
        <taxon>Basidiomycota</taxon>
        <taxon>Agaricomycotina</taxon>
        <taxon>Agaricomycetes</taxon>
        <taxon>Phallomycetidae</taxon>
        <taxon>Phallales</taxon>
        <taxon>Clathraceae</taxon>
        <taxon>Clathrus</taxon>
    </lineage>
</organism>
<dbReference type="SUPFAM" id="SSF103473">
    <property type="entry name" value="MFS general substrate transporter"/>
    <property type="match status" value="1"/>
</dbReference>
<dbReference type="Pfam" id="PF07690">
    <property type="entry name" value="MFS_1"/>
    <property type="match status" value="1"/>
</dbReference>
<evidence type="ECO:0000256" key="2">
    <source>
        <dbReference type="ARBA" id="ARBA00022448"/>
    </source>
</evidence>
<feature type="transmembrane region" description="Helical" evidence="6">
    <location>
        <begin position="312"/>
        <end position="332"/>
    </location>
</feature>
<sequence>MSESPTLLTKEDPFSEKANNCDAFAEQAQIDDAAGFTLGRAVTPEESSRVQKKIDRVILPMMCNGKKRIQGTVYGQDDVRKCCDPYVDHIAYYYSINDARHSVGIRQNLALQRFPVGKWMSMNIFIWAVALTAHAACKNFKGLVVVRLIMGMCEGSVTSGFLIVTSMFYTRKEQNKRIGCWFLADGASHIVIGFLSFGVLHIHHSSIEPWQWLMIITGLITFILAIIFWVFFPNSPIDAWFLSPEERRIAVERIKVNQTGIGNKLFKYDQMVECLKDPKTWIFALISCLNFFLVSSIWTGVTLVAKFKDSRAWVAIAFFVPNVLGSILVNTLPWSNQVGLLLSLYIVGMGVPSFVLMVGWLTAVTAGHTKRITLNAILLSAYCIGNIVGPQMWQAQYEPRNRVPWIVITICGCICPILLLILRIHLANENKRRDAEAETANEKGEEDIFVWETSEDGTTKKVKVDKVRIGTRPER</sequence>
<proteinExistence type="predicted"/>
<feature type="transmembrane region" description="Helical" evidence="6">
    <location>
        <begin position="281"/>
        <end position="305"/>
    </location>
</feature>
<evidence type="ECO:0000313" key="8">
    <source>
        <dbReference type="Proteomes" id="UP001050691"/>
    </source>
</evidence>
<dbReference type="GO" id="GO:0022857">
    <property type="term" value="F:transmembrane transporter activity"/>
    <property type="evidence" value="ECO:0007669"/>
    <property type="project" value="InterPro"/>
</dbReference>
<dbReference type="GO" id="GO:0016020">
    <property type="term" value="C:membrane"/>
    <property type="evidence" value="ECO:0007669"/>
    <property type="project" value="UniProtKB-SubCell"/>
</dbReference>
<name>A0AAV5AKQ6_9AGAM</name>
<dbReference type="InterPro" id="IPR036259">
    <property type="entry name" value="MFS_trans_sf"/>
</dbReference>
<feature type="transmembrane region" description="Helical" evidence="6">
    <location>
        <begin position="338"/>
        <end position="360"/>
    </location>
</feature>
<comment type="caution">
    <text evidence="7">The sequence shown here is derived from an EMBL/GenBank/DDBJ whole genome shotgun (WGS) entry which is preliminary data.</text>
</comment>
<keyword evidence="3 6" id="KW-0812">Transmembrane</keyword>
<evidence type="ECO:0000256" key="1">
    <source>
        <dbReference type="ARBA" id="ARBA00004141"/>
    </source>
</evidence>
<feature type="transmembrane region" description="Helical" evidence="6">
    <location>
        <begin position="405"/>
        <end position="424"/>
    </location>
</feature>
<gene>
    <name evidence="7" type="ORF">Clacol_008511</name>
</gene>
<dbReference type="PANTHER" id="PTHR43791">
    <property type="entry name" value="PERMEASE-RELATED"/>
    <property type="match status" value="1"/>
</dbReference>
<dbReference type="InterPro" id="IPR011701">
    <property type="entry name" value="MFS"/>
</dbReference>
<keyword evidence="8" id="KW-1185">Reference proteome</keyword>
<dbReference type="Proteomes" id="UP001050691">
    <property type="component" value="Unassembled WGS sequence"/>
</dbReference>
<feature type="transmembrane region" description="Helical" evidence="6">
    <location>
        <begin position="144"/>
        <end position="169"/>
    </location>
</feature>
<feature type="transmembrane region" description="Helical" evidence="6">
    <location>
        <begin position="119"/>
        <end position="137"/>
    </location>
</feature>
<protein>
    <submittedName>
        <fullName evidence="7">Uncharacterized protein</fullName>
    </submittedName>
</protein>
<evidence type="ECO:0000256" key="4">
    <source>
        <dbReference type="ARBA" id="ARBA00022989"/>
    </source>
</evidence>
<evidence type="ECO:0000256" key="5">
    <source>
        <dbReference type="ARBA" id="ARBA00023136"/>
    </source>
</evidence>
<keyword evidence="4 6" id="KW-1133">Transmembrane helix</keyword>
<keyword evidence="2" id="KW-0813">Transport</keyword>
<dbReference type="Gene3D" id="1.20.1250.20">
    <property type="entry name" value="MFS general substrate transporter like domains"/>
    <property type="match status" value="2"/>
</dbReference>
<accession>A0AAV5AKQ6</accession>
<dbReference type="AlphaFoldDB" id="A0AAV5AKQ6"/>